<organism evidence="3 4">
    <name type="scientific">Rubripirellula obstinata</name>
    <dbReference type="NCBI Taxonomy" id="406547"/>
    <lineage>
        <taxon>Bacteria</taxon>
        <taxon>Pseudomonadati</taxon>
        <taxon>Planctomycetota</taxon>
        <taxon>Planctomycetia</taxon>
        <taxon>Pirellulales</taxon>
        <taxon>Pirellulaceae</taxon>
        <taxon>Rubripirellula</taxon>
    </lineage>
</organism>
<evidence type="ECO:0000256" key="2">
    <source>
        <dbReference type="SAM" id="Phobius"/>
    </source>
</evidence>
<evidence type="ECO:0000313" key="4">
    <source>
        <dbReference type="Proteomes" id="UP000322699"/>
    </source>
</evidence>
<protein>
    <submittedName>
        <fullName evidence="3">Uncharacterized protein</fullName>
    </submittedName>
</protein>
<accession>A0A5B1CPH3</accession>
<evidence type="ECO:0000256" key="1">
    <source>
        <dbReference type="SAM" id="MobiDB-lite"/>
    </source>
</evidence>
<reference evidence="3 4" key="1">
    <citation type="submission" date="2019-08" db="EMBL/GenBank/DDBJ databases">
        <title>Deep-cultivation of Planctomycetes and their phenomic and genomic characterization uncovers novel biology.</title>
        <authorList>
            <person name="Wiegand S."/>
            <person name="Jogler M."/>
            <person name="Boedeker C."/>
            <person name="Pinto D."/>
            <person name="Vollmers J."/>
            <person name="Rivas-Marin E."/>
            <person name="Kohn T."/>
            <person name="Peeters S.H."/>
            <person name="Heuer A."/>
            <person name="Rast P."/>
            <person name="Oberbeckmann S."/>
            <person name="Bunk B."/>
            <person name="Jeske O."/>
            <person name="Meyerdierks A."/>
            <person name="Storesund J.E."/>
            <person name="Kallscheuer N."/>
            <person name="Luecker S."/>
            <person name="Lage O.M."/>
            <person name="Pohl T."/>
            <person name="Merkel B.J."/>
            <person name="Hornburger P."/>
            <person name="Mueller R.-W."/>
            <person name="Bruemmer F."/>
            <person name="Labrenz M."/>
            <person name="Spormann A.M."/>
            <person name="Op Den Camp H."/>
            <person name="Overmann J."/>
            <person name="Amann R."/>
            <person name="Jetten M.S.M."/>
            <person name="Mascher T."/>
            <person name="Medema M.H."/>
            <person name="Devos D.P."/>
            <person name="Kaster A.-K."/>
            <person name="Ovreas L."/>
            <person name="Rohde M."/>
            <person name="Galperin M.Y."/>
            <person name="Jogler C."/>
        </authorList>
    </citation>
    <scope>NUCLEOTIDE SEQUENCE [LARGE SCALE GENOMIC DNA]</scope>
    <source>
        <strain evidence="3 4">LF1</strain>
    </source>
</reference>
<evidence type="ECO:0000313" key="3">
    <source>
        <dbReference type="EMBL" id="KAA1262151.1"/>
    </source>
</evidence>
<name>A0A5B1CPH3_9BACT</name>
<keyword evidence="2" id="KW-0472">Membrane</keyword>
<proteinExistence type="predicted"/>
<comment type="caution">
    <text evidence="3">The sequence shown here is derived from an EMBL/GenBank/DDBJ whole genome shotgun (WGS) entry which is preliminary data.</text>
</comment>
<keyword evidence="2" id="KW-1133">Transmembrane helix</keyword>
<dbReference type="OrthoDB" id="281795at2"/>
<dbReference type="RefSeq" id="WP_084422312.1">
    <property type="nucleotide sequence ID" value="NZ_LWSK01000006.1"/>
</dbReference>
<gene>
    <name evidence="3" type="ORF">LF1_47130</name>
</gene>
<dbReference type="EMBL" id="VRLW01000001">
    <property type="protein sequence ID" value="KAA1262151.1"/>
    <property type="molecule type" value="Genomic_DNA"/>
</dbReference>
<keyword evidence="4" id="KW-1185">Reference proteome</keyword>
<feature type="compositionally biased region" description="Acidic residues" evidence="1">
    <location>
        <begin position="1"/>
        <end position="14"/>
    </location>
</feature>
<feature type="region of interest" description="Disordered" evidence="1">
    <location>
        <begin position="1"/>
        <end position="25"/>
    </location>
</feature>
<feature type="transmembrane region" description="Helical" evidence="2">
    <location>
        <begin position="34"/>
        <end position="53"/>
    </location>
</feature>
<sequence length="167" mass="18103">MKDNPAEPESEPESEQNQSSPPAVAPTMRLTRTGLIACLATMVVCGLSVYALFPDSVGGPPLPVLATIELEPVETVSGVGALMTEVVVIENLLDDEIGKLTIDINGQYLYLQNSPLAARERLVMPQRTFTDKRSSARFDPVKYPVEDIVVTGQLPNGARGVSRFEFE</sequence>
<keyword evidence="2" id="KW-0812">Transmembrane</keyword>
<dbReference type="Proteomes" id="UP000322699">
    <property type="component" value="Unassembled WGS sequence"/>
</dbReference>
<dbReference type="AlphaFoldDB" id="A0A5B1CPH3"/>